<evidence type="ECO:0000256" key="3">
    <source>
        <dbReference type="SAM" id="SignalP"/>
    </source>
</evidence>
<feature type="chain" id="PRO_5046137473" description="Larval cuticle protein 5" evidence="3">
    <location>
        <begin position="17"/>
        <end position="213"/>
    </location>
</feature>
<dbReference type="PRINTS" id="PR00947">
    <property type="entry name" value="CUTICLE"/>
</dbReference>
<keyword evidence="5" id="KW-1185">Reference proteome</keyword>
<reference evidence="4" key="2">
    <citation type="submission" date="2025-05" db="UniProtKB">
        <authorList>
            <consortium name="EnsemblMetazoa"/>
        </authorList>
    </citation>
    <scope>IDENTIFICATION</scope>
</reference>
<keyword evidence="3" id="KW-0732">Signal</keyword>
<evidence type="ECO:0000256" key="1">
    <source>
        <dbReference type="ARBA" id="ARBA00022460"/>
    </source>
</evidence>
<dbReference type="InterPro" id="IPR031311">
    <property type="entry name" value="CHIT_BIND_RR_consensus"/>
</dbReference>
<evidence type="ECO:0000313" key="5">
    <source>
        <dbReference type="Proteomes" id="UP001652680"/>
    </source>
</evidence>
<dbReference type="RefSeq" id="XP_016975772.2">
    <property type="nucleotide sequence ID" value="XM_017120283.2"/>
</dbReference>
<dbReference type="PROSITE" id="PS51155">
    <property type="entry name" value="CHIT_BIND_RR_2"/>
    <property type="match status" value="2"/>
</dbReference>
<dbReference type="PANTHER" id="PTHR10380:SF218">
    <property type="entry name" value="ADULT CUTICLE PROTEIN 65AA-RELATED"/>
    <property type="match status" value="1"/>
</dbReference>
<dbReference type="EnsemblMetazoa" id="XM_017120283.2">
    <property type="protein sequence ID" value="XP_016975772.2"/>
    <property type="gene ID" value="LOC108042145"/>
</dbReference>
<organism evidence="4 5">
    <name type="scientific">Drosophila rhopaloa</name>
    <name type="common">Fruit fly</name>
    <dbReference type="NCBI Taxonomy" id="1041015"/>
    <lineage>
        <taxon>Eukaryota</taxon>
        <taxon>Metazoa</taxon>
        <taxon>Ecdysozoa</taxon>
        <taxon>Arthropoda</taxon>
        <taxon>Hexapoda</taxon>
        <taxon>Insecta</taxon>
        <taxon>Pterygota</taxon>
        <taxon>Neoptera</taxon>
        <taxon>Endopterygota</taxon>
        <taxon>Diptera</taxon>
        <taxon>Brachycera</taxon>
        <taxon>Muscomorpha</taxon>
        <taxon>Ephydroidea</taxon>
        <taxon>Drosophilidae</taxon>
        <taxon>Drosophila</taxon>
        <taxon>Sophophora</taxon>
    </lineage>
</organism>
<dbReference type="PROSITE" id="PS00233">
    <property type="entry name" value="CHIT_BIND_RR_1"/>
    <property type="match status" value="1"/>
</dbReference>
<dbReference type="Pfam" id="PF00379">
    <property type="entry name" value="Chitin_bind_4"/>
    <property type="match status" value="2"/>
</dbReference>
<dbReference type="InterPro" id="IPR050468">
    <property type="entry name" value="Cuticle_Struct_Prot"/>
</dbReference>
<keyword evidence="1 2" id="KW-0193">Cuticle</keyword>
<evidence type="ECO:0000313" key="4">
    <source>
        <dbReference type="EnsemblMetazoa" id="XP_016975772.2"/>
    </source>
</evidence>
<dbReference type="GeneID" id="108042145"/>
<evidence type="ECO:0008006" key="6">
    <source>
        <dbReference type="Google" id="ProtNLM"/>
    </source>
</evidence>
<dbReference type="InterPro" id="IPR000618">
    <property type="entry name" value="Insect_cuticle"/>
</dbReference>
<accession>A0ABM5H7E3</accession>
<dbReference type="Proteomes" id="UP001652680">
    <property type="component" value="Unassembled WGS sequence"/>
</dbReference>
<reference evidence="5" key="1">
    <citation type="journal article" date="2021" name="Elife">
        <title>Highly contiguous assemblies of 101 drosophilid genomes.</title>
        <authorList>
            <person name="Kim B.Y."/>
            <person name="Wang J.R."/>
            <person name="Miller D.E."/>
            <person name="Barmina O."/>
            <person name="Delaney E."/>
            <person name="Thompson A."/>
            <person name="Comeault A.A."/>
            <person name="Peede D."/>
            <person name="D'Agostino E.R."/>
            <person name="Pelaez J."/>
            <person name="Aguilar J.M."/>
            <person name="Haji D."/>
            <person name="Matsunaga T."/>
            <person name="Armstrong E.E."/>
            <person name="Zych M."/>
            <person name="Ogawa Y."/>
            <person name="Stamenkovic-Radak M."/>
            <person name="Jelic M."/>
            <person name="Veselinovic M.S."/>
            <person name="Tanaskovic M."/>
            <person name="Eric P."/>
            <person name="Gao J.J."/>
            <person name="Katoh T.K."/>
            <person name="Toda M.J."/>
            <person name="Watabe H."/>
            <person name="Watada M."/>
            <person name="Davis J.S."/>
            <person name="Moyle L.C."/>
            <person name="Manoli G."/>
            <person name="Bertolini E."/>
            <person name="Kostal V."/>
            <person name="Hawley R.S."/>
            <person name="Takahashi A."/>
            <person name="Jones C.D."/>
            <person name="Price D.K."/>
            <person name="Whiteman N."/>
            <person name="Kopp A."/>
            <person name="Matute D.R."/>
            <person name="Petrov D.A."/>
        </authorList>
    </citation>
    <scope>NUCLEOTIDE SEQUENCE [LARGE SCALE GENOMIC DNA]</scope>
</reference>
<protein>
    <recommendedName>
        <fullName evidence="6">Larval cuticle protein 5</fullName>
    </recommendedName>
</protein>
<proteinExistence type="predicted"/>
<evidence type="ECO:0000256" key="2">
    <source>
        <dbReference type="PROSITE-ProRule" id="PRU00497"/>
    </source>
</evidence>
<sequence>MKFLIVFVALFAMAVARPNESAILRQDSDVQPDKWSSILETSDGTKIDLNGALKDVGTEHEAAVVHGSYSWVDEKTGEKFTVTYVADENGFQPQGAHLPVAPPSTIYNALNMKFAIVLFALFAVAAARPNDFNPAVVHQDVEIQPEGFKFEFETSDGKKHQEQGQLKNVGTEQEAIAVKGSYSYTDDEGNVHSVSYTADENGFQPEGADIHKP</sequence>
<name>A0ABM5H7E3_DRORH</name>
<dbReference type="PANTHER" id="PTHR10380">
    <property type="entry name" value="CUTICLE PROTEIN"/>
    <property type="match status" value="1"/>
</dbReference>
<feature type="signal peptide" evidence="3">
    <location>
        <begin position="1"/>
        <end position="16"/>
    </location>
</feature>